<evidence type="ECO:0000313" key="2">
    <source>
        <dbReference type="Proteomes" id="UP000231658"/>
    </source>
</evidence>
<dbReference type="AlphaFoldDB" id="A0A1C3RLF5"/>
<sequence length="42" mass="4504">MLKELPMIFDVGAALFLFLNPETKELGTCPSSICALESISSS</sequence>
<accession>A0A1C3RLF5</accession>
<evidence type="ECO:0000313" key="1">
    <source>
        <dbReference type="EMBL" id="SCA58081.1"/>
    </source>
</evidence>
<proteinExistence type="predicted"/>
<protein>
    <submittedName>
        <fullName evidence="1">Uncharacterized protein</fullName>
    </submittedName>
</protein>
<dbReference type="STRING" id="1867952.MTBPR1_80135"/>
<gene>
    <name evidence="1" type="ORF">MTBPR1_80135</name>
</gene>
<dbReference type="Proteomes" id="UP000231658">
    <property type="component" value="Unassembled WGS sequence"/>
</dbReference>
<keyword evidence="2" id="KW-1185">Reference proteome</keyword>
<organism evidence="1 2">
    <name type="scientific">Candidatus Terasakiella magnetica</name>
    <dbReference type="NCBI Taxonomy" id="1867952"/>
    <lineage>
        <taxon>Bacteria</taxon>
        <taxon>Pseudomonadati</taxon>
        <taxon>Pseudomonadota</taxon>
        <taxon>Alphaproteobacteria</taxon>
        <taxon>Rhodospirillales</taxon>
        <taxon>Terasakiellaceae</taxon>
        <taxon>Terasakiella</taxon>
    </lineage>
</organism>
<dbReference type="EMBL" id="FLYE01000047">
    <property type="protein sequence ID" value="SCA58081.1"/>
    <property type="molecule type" value="Genomic_DNA"/>
</dbReference>
<reference evidence="1 2" key="1">
    <citation type="submission" date="2016-07" db="EMBL/GenBank/DDBJ databases">
        <authorList>
            <person name="Lefevre C.T."/>
        </authorList>
    </citation>
    <scope>NUCLEOTIDE SEQUENCE [LARGE SCALE GENOMIC DNA]</scope>
    <source>
        <strain evidence="1">PR1</strain>
    </source>
</reference>
<name>A0A1C3RLF5_9PROT</name>